<proteinExistence type="predicted"/>
<accession>A0ABN7NU13</accession>
<evidence type="ECO:0008006" key="3">
    <source>
        <dbReference type="Google" id="ProtNLM"/>
    </source>
</evidence>
<gene>
    <name evidence="1" type="ORF">TPAB3V08_LOCUS5095</name>
</gene>
<sequence>MELPNCKHIVDIPCGADPLKFDCPFKCEDRLMCGHACDKTCHPLEDPEHLECKKKCARLNKGCSRGHKCRLLCYQECVNCSVILEPQTLTCGHSHKLKCSQDPATVKCAFKCNRTLPCGHPCASLCHEACAPCVQRVTKIIPDCGHKGPIPGYIPPRHSMIFIGLLEGCFKQWILNVYCGKLTSGAAQRFRVKTAQSFVRELWSADTSALTSVPRSAAYRGVMYWYRAMFKQRAATLETSFAAWRNQTPPKITSDSTNLVGGDPGEEEGLGKKLLRFLSPLGFPELAITPLELLQYCEVPCGAALECGHACHGSCRACLQGRIHARCKEKCGKTLICGHRYGLSIVMPRRPDICSYKAST</sequence>
<dbReference type="EMBL" id="CAJPIN010006658">
    <property type="protein sequence ID" value="CAG2058121.1"/>
    <property type="molecule type" value="Genomic_DNA"/>
</dbReference>
<comment type="caution">
    <text evidence="1">The sequence shown here is derived from an EMBL/GenBank/DDBJ whole genome shotgun (WGS) entry which is preliminary data.</text>
</comment>
<organism evidence="1 2">
    <name type="scientific">Timema podura</name>
    <name type="common">Walking stick</name>
    <dbReference type="NCBI Taxonomy" id="61482"/>
    <lineage>
        <taxon>Eukaryota</taxon>
        <taxon>Metazoa</taxon>
        <taxon>Ecdysozoa</taxon>
        <taxon>Arthropoda</taxon>
        <taxon>Hexapoda</taxon>
        <taxon>Insecta</taxon>
        <taxon>Pterygota</taxon>
        <taxon>Neoptera</taxon>
        <taxon>Polyneoptera</taxon>
        <taxon>Phasmatodea</taxon>
        <taxon>Timematodea</taxon>
        <taxon>Timematoidea</taxon>
        <taxon>Timematidae</taxon>
        <taxon>Timema</taxon>
    </lineage>
</organism>
<keyword evidence="2" id="KW-1185">Reference proteome</keyword>
<protein>
    <recommendedName>
        <fullName evidence="3">NFX1-type zinc finger-containing protein 1</fullName>
    </recommendedName>
</protein>
<name>A0ABN7NU13_TIMPD</name>
<evidence type="ECO:0000313" key="1">
    <source>
        <dbReference type="EMBL" id="CAG2058121.1"/>
    </source>
</evidence>
<evidence type="ECO:0000313" key="2">
    <source>
        <dbReference type="Proteomes" id="UP001153148"/>
    </source>
</evidence>
<reference evidence="1" key="1">
    <citation type="submission" date="2021-03" db="EMBL/GenBank/DDBJ databases">
        <authorList>
            <person name="Tran Van P."/>
        </authorList>
    </citation>
    <scope>NUCLEOTIDE SEQUENCE</scope>
</reference>
<dbReference type="Proteomes" id="UP001153148">
    <property type="component" value="Unassembled WGS sequence"/>
</dbReference>